<evidence type="ECO:0000313" key="3">
    <source>
        <dbReference type="Proteomes" id="UP000070133"/>
    </source>
</evidence>
<feature type="chain" id="PRO_5007806934" evidence="1">
    <location>
        <begin position="24"/>
        <end position="86"/>
    </location>
</feature>
<dbReference type="AlphaFoldDB" id="A0A139HS70"/>
<protein>
    <submittedName>
        <fullName evidence="2">Uncharacterized protein</fullName>
    </submittedName>
</protein>
<dbReference type="EMBL" id="LFZN01000013">
    <property type="protein sequence ID" value="KXT05300.1"/>
    <property type="molecule type" value="Genomic_DNA"/>
</dbReference>
<evidence type="ECO:0000313" key="2">
    <source>
        <dbReference type="EMBL" id="KXT05300.1"/>
    </source>
</evidence>
<proteinExistence type="predicted"/>
<name>A0A139HS70_9PEZI</name>
<sequence>MQITKLSSLLPLALCSVATRAQSSTTTIYTFTQTITSGSVATPTKFEMVQAALASESEVDAPEVNGLYAGYDPTWSNPDYSVAKVF</sequence>
<reference evidence="2 3" key="1">
    <citation type="submission" date="2015-07" db="EMBL/GenBank/DDBJ databases">
        <title>Comparative genomics of the Sigatoka disease complex on banana suggests a link between parallel evolutionary changes in Pseudocercospora fijiensis and Pseudocercospora eumusae and increased virulence on the banana host.</title>
        <authorList>
            <person name="Chang T.-C."/>
            <person name="Salvucci A."/>
            <person name="Crous P.W."/>
            <person name="Stergiopoulos I."/>
        </authorList>
    </citation>
    <scope>NUCLEOTIDE SEQUENCE [LARGE SCALE GENOMIC DNA]</scope>
    <source>
        <strain evidence="2 3">CBS 114824</strain>
    </source>
</reference>
<gene>
    <name evidence="2" type="ORF">AC578_10971</name>
</gene>
<dbReference type="OrthoDB" id="2019644at2759"/>
<organism evidence="2 3">
    <name type="scientific">Pseudocercospora eumusae</name>
    <dbReference type="NCBI Taxonomy" id="321146"/>
    <lineage>
        <taxon>Eukaryota</taxon>
        <taxon>Fungi</taxon>
        <taxon>Dikarya</taxon>
        <taxon>Ascomycota</taxon>
        <taxon>Pezizomycotina</taxon>
        <taxon>Dothideomycetes</taxon>
        <taxon>Dothideomycetidae</taxon>
        <taxon>Mycosphaerellales</taxon>
        <taxon>Mycosphaerellaceae</taxon>
        <taxon>Pseudocercospora</taxon>
    </lineage>
</organism>
<comment type="caution">
    <text evidence="2">The sequence shown here is derived from an EMBL/GenBank/DDBJ whole genome shotgun (WGS) entry which is preliminary data.</text>
</comment>
<keyword evidence="1" id="KW-0732">Signal</keyword>
<keyword evidence="3" id="KW-1185">Reference proteome</keyword>
<dbReference type="Proteomes" id="UP000070133">
    <property type="component" value="Unassembled WGS sequence"/>
</dbReference>
<feature type="signal peptide" evidence="1">
    <location>
        <begin position="1"/>
        <end position="23"/>
    </location>
</feature>
<accession>A0A139HS70</accession>
<evidence type="ECO:0000256" key="1">
    <source>
        <dbReference type="SAM" id="SignalP"/>
    </source>
</evidence>